<reference evidence="13" key="1">
    <citation type="submission" date="2025-08" db="UniProtKB">
        <authorList>
            <consortium name="Ensembl"/>
        </authorList>
    </citation>
    <scope>IDENTIFICATION</scope>
</reference>
<dbReference type="Ensembl" id="ENSPMGT00000029462.1">
    <property type="protein sequence ID" value="ENSPMGP00000027660.1"/>
    <property type="gene ID" value="ENSPMGG00000022317.1"/>
</dbReference>
<dbReference type="STRING" id="409849.ENSPMGP00000027660"/>
<dbReference type="InterPro" id="IPR013106">
    <property type="entry name" value="Ig_V-set"/>
</dbReference>
<dbReference type="InterPro" id="IPR007110">
    <property type="entry name" value="Ig-like_dom"/>
</dbReference>
<protein>
    <recommendedName>
        <fullName evidence="12">Ig-like domain-containing protein</fullName>
    </recommendedName>
</protein>
<dbReference type="GO" id="GO:0042130">
    <property type="term" value="P:negative regulation of T cell proliferation"/>
    <property type="evidence" value="ECO:0007669"/>
    <property type="project" value="TreeGrafter"/>
</dbReference>
<dbReference type="InterPro" id="IPR051713">
    <property type="entry name" value="T-cell_Activation_Regulation"/>
</dbReference>
<evidence type="ECO:0000256" key="7">
    <source>
        <dbReference type="ARBA" id="ARBA00023157"/>
    </source>
</evidence>
<dbReference type="GO" id="GO:0006955">
    <property type="term" value="P:immune response"/>
    <property type="evidence" value="ECO:0007669"/>
    <property type="project" value="TreeGrafter"/>
</dbReference>
<evidence type="ECO:0000256" key="9">
    <source>
        <dbReference type="ARBA" id="ARBA00023180"/>
    </source>
</evidence>
<sequence>NRLFCIFFFNVRFIVVYVLICCILTLVFTPGQTCSCPAPLLHTDLDDVILEWTRSDLEDTNVFLFRDGRPYLSYQHEQFRGHVELPDPSLQSGDLSIILKDVALQDSGKYRCHVKSLLHVRKRSVFNTPPIKVIDLKVLGPGESHLSDE</sequence>
<evidence type="ECO:0000256" key="3">
    <source>
        <dbReference type="ARBA" id="ARBA00022692"/>
    </source>
</evidence>
<dbReference type="InterPro" id="IPR036179">
    <property type="entry name" value="Ig-like_dom_sf"/>
</dbReference>
<dbReference type="Pfam" id="PF07686">
    <property type="entry name" value="V-set"/>
    <property type="match status" value="1"/>
</dbReference>
<comment type="subcellular location">
    <subcellularLocation>
        <location evidence="1">Cell membrane</location>
        <topology evidence="1">Single-pass type I membrane protein</topology>
    </subcellularLocation>
</comment>
<keyword evidence="5 11" id="KW-1133">Transmembrane helix</keyword>
<organism evidence="13 14">
    <name type="scientific">Periophthalmus magnuspinnatus</name>
    <dbReference type="NCBI Taxonomy" id="409849"/>
    <lineage>
        <taxon>Eukaryota</taxon>
        <taxon>Metazoa</taxon>
        <taxon>Chordata</taxon>
        <taxon>Craniata</taxon>
        <taxon>Vertebrata</taxon>
        <taxon>Euteleostomi</taxon>
        <taxon>Actinopterygii</taxon>
        <taxon>Neopterygii</taxon>
        <taxon>Teleostei</taxon>
        <taxon>Neoteleostei</taxon>
        <taxon>Acanthomorphata</taxon>
        <taxon>Gobiaria</taxon>
        <taxon>Gobiiformes</taxon>
        <taxon>Gobioidei</taxon>
        <taxon>Gobiidae</taxon>
        <taxon>Oxudercinae</taxon>
        <taxon>Periophthalmus</taxon>
    </lineage>
</organism>
<dbReference type="PANTHER" id="PTHR25466:SF9">
    <property type="entry name" value="FIBRONECTIN TYPE-III DOMAIN-CONTAINING PROTEIN"/>
    <property type="match status" value="1"/>
</dbReference>
<dbReference type="GO" id="GO:0042102">
    <property type="term" value="P:positive regulation of T cell proliferation"/>
    <property type="evidence" value="ECO:0007669"/>
    <property type="project" value="TreeGrafter"/>
</dbReference>
<evidence type="ECO:0000313" key="13">
    <source>
        <dbReference type="Ensembl" id="ENSPMGP00000027660.1"/>
    </source>
</evidence>
<dbReference type="GO" id="GO:0007166">
    <property type="term" value="P:cell surface receptor signaling pathway"/>
    <property type="evidence" value="ECO:0007669"/>
    <property type="project" value="TreeGrafter"/>
</dbReference>
<dbReference type="Gene3D" id="2.60.40.10">
    <property type="entry name" value="Immunoglobulins"/>
    <property type="match status" value="1"/>
</dbReference>
<keyword evidence="8" id="KW-0675">Receptor</keyword>
<proteinExistence type="predicted"/>
<dbReference type="InterPro" id="IPR013783">
    <property type="entry name" value="Ig-like_fold"/>
</dbReference>
<keyword evidence="10" id="KW-0393">Immunoglobulin domain</keyword>
<feature type="domain" description="Ig-like" evidence="12">
    <location>
        <begin position="33"/>
        <end position="126"/>
    </location>
</feature>
<evidence type="ECO:0000256" key="4">
    <source>
        <dbReference type="ARBA" id="ARBA00022729"/>
    </source>
</evidence>
<keyword evidence="2" id="KW-1003">Cell membrane</keyword>
<accession>A0A3B4BFN6</accession>
<name>A0A3B4BFN6_9GOBI</name>
<keyword evidence="6 11" id="KW-0472">Membrane</keyword>
<keyword evidence="7" id="KW-1015">Disulfide bond</keyword>
<dbReference type="Proteomes" id="UP000261520">
    <property type="component" value="Unplaced"/>
</dbReference>
<dbReference type="PANTHER" id="PTHR25466">
    <property type="entry name" value="T-LYMPHOCYTE ACTIVATION ANTIGEN"/>
    <property type="match status" value="1"/>
</dbReference>
<dbReference type="GO" id="GO:0031295">
    <property type="term" value="P:T cell costimulation"/>
    <property type="evidence" value="ECO:0007669"/>
    <property type="project" value="TreeGrafter"/>
</dbReference>
<feature type="transmembrane region" description="Helical" evidence="11">
    <location>
        <begin position="7"/>
        <end position="28"/>
    </location>
</feature>
<evidence type="ECO:0000313" key="14">
    <source>
        <dbReference type="Proteomes" id="UP000261520"/>
    </source>
</evidence>
<evidence type="ECO:0000259" key="12">
    <source>
        <dbReference type="PROSITE" id="PS50835"/>
    </source>
</evidence>
<evidence type="ECO:0000256" key="10">
    <source>
        <dbReference type="ARBA" id="ARBA00023319"/>
    </source>
</evidence>
<evidence type="ECO:0000256" key="5">
    <source>
        <dbReference type="ARBA" id="ARBA00022989"/>
    </source>
</evidence>
<keyword evidence="3 11" id="KW-0812">Transmembrane</keyword>
<dbReference type="GO" id="GO:0009897">
    <property type="term" value="C:external side of plasma membrane"/>
    <property type="evidence" value="ECO:0007669"/>
    <property type="project" value="TreeGrafter"/>
</dbReference>
<dbReference type="AlphaFoldDB" id="A0A3B4BFN6"/>
<evidence type="ECO:0000256" key="11">
    <source>
        <dbReference type="SAM" id="Phobius"/>
    </source>
</evidence>
<keyword evidence="4" id="KW-0732">Signal</keyword>
<evidence type="ECO:0000256" key="8">
    <source>
        <dbReference type="ARBA" id="ARBA00023170"/>
    </source>
</evidence>
<dbReference type="SUPFAM" id="SSF48726">
    <property type="entry name" value="Immunoglobulin"/>
    <property type="match status" value="1"/>
</dbReference>
<dbReference type="PROSITE" id="PS50835">
    <property type="entry name" value="IG_LIKE"/>
    <property type="match status" value="1"/>
</dbReference>
<evidence type="ECO:0000256" key="2">
    <source>
        <dbReference type="ARBA" id="ARBA00022475"/>
    </source>
</evidence>
<evidence type="ECO:0000256" key="1">
    <source>
        <dbReference type="ARBA" id="ARBA00004251"/>
    </source>
</evidence>
<reference evidence="13" key="2">
    <citation type="submission" date="2025-09" db="UniProtKB">
        <authorList>
            <consortium name="Ensembl"/>
        </authorList>
    </citation>
    <scope>IDENTIFICATION</scope>
</reference>
<keyword evidence="14" id="KW-1185">Reference proteome</keyword>
<dbReference type="GO" id="GO:0071222">
    <property type="term" value="P:cellular response to lipopolysaccharide"/>
    <property type="evidence" value="ECO:0007669"/>
    <property type="project" value="TreeGrafter"/>
</dbReference>
<keyword evidence="9" id="KW-0325">Glycoprotein</keyword>
<evidence type="ECO:0000256" key="6">
    <source>
        <dbReference type="ARBA" id="ARBA00023136"/>
    </source>
</evidence>